<dbReference type="Pfam" id="PF01636">
    <property type="entry name" value="APH"/>
    <property type="match status" value="1"/>
</dbReference>
<dbReference type="InterPro" id="IPR002575">
    <property type="entry name" value="Aminoglycoside_PTrfase"/>
</dbReference>
<comment type="similarity">
    <text evidence="1">Belongs to the pseudomonas-type ThrB family.</text>
</comment>
<comment type="caution">
    <text evidence="3">The sequence shown here is derived from an EMBL/GenBank/DDBJ whole genome shotgun (WGS) entry which is preliminary data.</text>
</comment>
<sequence length="338" mass="37578">MKYAPSSNDAVLPPAQVSHSVLHPDWIAAQVRARYPVSGDVSCFLLYRGMNDVYLVQDAAAKYALRVWRKTWREPDDVAYELGFLDFLREKGFPASVAVPQHDGALYFKADTPEGVRAVAMYDWAPGVKFGERLSTETAFRIGAAFAQMHLAGYAWAGPDHQFTTKTAKDYNICMPALVDFVYDRPDDLRDYPVIAANLDRRLDELAASGKVPLGVCHRDFHPSNVHVADDGAITLLDFDAAGEDFLMQDVKNFVWGNLFYGFDPAYGTAFEDGYQSVRPFTPEEVEAGEIFLMAKALRLVAGMAHSSTAVGRGTLRFRNLDWLGDYIKTRARAAGLL</sequence>
<name>A0ABS0HBC0_9SPHN</name>
<reference evidence="3 4" key="1">
    <citation type="submission" date="2020-11" db="EMBL/GenBank/DDBJ databases">
        <title>The genome sequence of Novosphingobium sp. 1Y9A.</title>
        <authorList>
            <person name="Liu Y."/>
        </authorList>
    </citation>
    <scope>NUCLEOTIDE SEQUENCE [LARGE SCALE GENOMIC DNA]</scope>
    <source>
        <strain evidence="3 4">1Y9A</strain>
    </source>
</reference>
<dbReference type="InterPro" id="IPR050249">
    <property type="entry name" value="Pseudomonas-type_ThrB"/>
</dbReference>
<proteinExistence type="inferred from homology"/>
<dbReference type="PANTHER" id="PTHR21064">
    <property type="entry name" value="AMINOGLYCOSIDE PHOSPHOTRANSFERASE DOMAIN-CONTAINING PROTEIN-RELATED"/>
    <property type="match status" value="1"/>
</dbReference>
<dbReference type="Proteomes" id="UP000600799">
    <property type="component" value="Unassembled WGS sequence"/>
</dbReference>
<keyword evidence="4" id="KW-1185">Reference proteome</keyword>
<protein>
    <submittedName>
        <fullName evidence="3">Phosphotransferase</fullName>
    </submittedName>
</protein>
<dbReference type="Gene3D" id="3.30.200.20">
    <property type="entry name" value="Phosphorylase Kinase, domain 1"/>
    <property type="match status" value="1"/>
</dbReference>
<dbReference type="SUPFAM" id="SSF56112">
    <property type="entry name" value="Protein kinase-like (PK-like)"/>
    <property type="match status" value="1"/>
</dbReference>
<evidence type="ECO:0000313" key="4">
    <source>
        <dbReference type="Proteomes" id="UP000600799"/>
    </source>
</evidence>
<dbReference type="PANTHER" id="PTHR21064:SF6">
    <property type="entry name" value="AMINOGLYCOSIDE PHOSPHOTRANSFERASE DOMAIN-CONTAINING PROTEIN"/>
    <property type="match status" value="1"/>
</dbReference>
<feature type="domain" description="Aminoglycoside phosphotransferase" evidence="2">
    <location>
        <begin position="51"/>
        <end position="281"/>
    </location>
</feature>
<evidence type="ECO:0000259" key="2">
    <source>
        <dbReference type="Pfam" id="PF01636"/>
    </source>
</evidence>
<accession>A0ABS0HBC0</accession>
<organism evidence="3 4">
    <name type="scientific">Novosphingobium jiangmenense</name>
    <dbReference type="NCBI Taxonomy" id="2791981"/>
    <lineage>
        <taxon>Bacteria</taxon>
        <taxon>Pseudomonadati</taxon>
        <taxon>Pseudomonadota</taxon>
        <taxon>Alphaproteobacteria</taxon>
        <taxon>Sphingomonadales</taxon>
        <taxon>Sphingomonadaceae</taxon>
        <taxon>Novosphingobium</taxon>
    </lineage>
</organism>
<dbReference type="Gene3D" id="3.90.1200.10">
    <property type="match status" value="1"/>
</dbReference>
<evidence type="ECO:0000256" key="1">
    <source>
        <dbReference type="ARBA" id="ARBA00038240"/>
    </source>
</evidence>
<evidence type="ECO:0000313" key="3">
    <source>
        <dbReference type="EMBL" id="MBF9149413.1"/>
    </source>
</evidence>
<dbReference type="InterPro" id="IPR011009">
    <property type="entry name" value="Kinase-like_dom_sf"/>
</dbReference>
<gene>
    <name evidence="3" type="ORF">I2488_00215</name>
</gene>
<dbReference type="EMBL" id="JADQDC010000001">
    <property type="protein sequence ID" value="MBF9149413.1"/>
    <property type="molecule type" value="Genomic_DNA"/>
</dbReference>
<dbReference type="RefSeq" id="WP_196273800.1">
    <property type="nucleotide sequence ID" value="NZ_JADQDC010000001.1"/>
</dbReference>